<dbReference type="InParanoid" id="G0PIJ5"/>
<sequence length="319" mass="34299">MNFFILFALFSGAVSQQLVNLNTFTGGGQNNLIPGNAPYAIYVSAYSDSTAALQSIFVTTGDGTKKSLYDLKNYKFFQNSGQLQPFVVKDNAYLTTTLTTNDLRTLHGVMFISSTAQLNNHTAQGTTTSQYTTTGFYMKAKGQTDSLYTVHCKRDKQYSGTSGMNMLGSLPTGKKVTYGVYDGASKWEESSVANPFFSPWNIPFIGENFQISSDGGNDGQYFVQYFTVQGPIGTGTTVLPGRQTTAGPGPYPTVPGHVETTTKSSEGPVGTGTTVLPGRQSTAEPGPNPTVPGHVETTTKSSDAVQIFICLMLCFVWLL</sequence>
<proteinExistence type="predicted"/>
<evidence type="ECO:0000256" key="2">
    <source>
        <dbReference type="SAM" id="SignalP"/>
    </source>
</evidence>
<feature type="chain" id="PRO_5012655275" evidence="2">
    <location>
        <begin position="16"/>
        <end position="319"/>
    </location>
</feature>
<evidence type="ECO:0000256" key="1">
    <source>
        <dbReference type="SAM" id="MobiDB-lite"/>
    </source>
</evidence>
<name>G0PIJ5_CAEBE</name>
<dbReference type="HOGENOM" id="CLU_046187_1_0_1"/>
<keyword evidence="2" id="KW-0732">Signal</keyword>
<dbReference type="PANTHER" id="PTHR21733:SF4">
    <property type="entry name" value="DOWNSTREAM OF DAF-16 (REGULATED BY DAF-16)-RELATED"/>
    <property type="match status" value="1"/>
</dbReference>
<dbReference type="eggNOG" id="ENOG502T3B0">
    <property type="taxonomic scope" value="Eukaryota"/>
</dbReference>
<feature type="region of interest" description="Disordered" evidence="1">
    <location>
        <begin position="260"/>
        <end position="292"/>
    </location>
</feature>
<dbReference type="GO" id="GO:0045087">
    <property type="term" value="P:innate immune response"/>
    <property type="evidence" value="ECO:0007669"/>
    <property type="project" value="TreeGrafter"/>
</dbReference>
<evidence type="ECO:0000313" key="3">
    <source>
        <dbReference type="EMBL" id="EGT57743.1"/>
    </source>
</evidence>
<organism evidence="4">
    <name type="scientific">Caenorhabditis brenneri</name>
    <name type="common">Nematode worm</name>
    <dbReference type="NCBI Taxonomy" id="135651"/>
    <lineage>
        <taxon>Eukaryota</taxon>
        <taxon>Metazoa</taxon>
        <taxon>Ecdysozoa</taxon>
        <taxon>Nematoda</taxon>
        <taxon>Chromadorea</taxon>
        <taxon>Rhabditida</taxon>
        <taxon>Rhabditina</taxon>
        <taxon>Rhabditomorpha</taxon>
        <taxon>Rhabditoidea</taxon>
        <taxon>Rhabditidae</taxon>
        <taxon>Peloderinae</taxon>
        <taxon>Caenorhabditis</taxon>
    </lineage>
</organism>
<dbReference type="GO" id="GO:0045121">
    <property type="term" value="C:membrane raft"/>
    <property type="evidence" value="ECO:0007669"/>
    <property type="project" value="TreeGrafter"/>
</dbReference>
<gene>
    <name evidence="3" type="ORF">CAEBREN_12639</name>
</gene>
<protein>
    <submittedName>
        <fullName evidence="3">Uncharacterized protein</fullName>
    </submittedName>
</protein>
<dbReference type="PANTHER" id="PTHR21733">
    <property type="entry name" value="CUB_2 DOMAIN-CONTAINING PROTEIN-RELATED-RELATED"/>
    <property type="match status" value="1"/>
</dbReference>
<reference evidence="4" key="1">
    <citation type="submission" date="2011-07" db="EMBL/GenBank/DDBJ databases">
        <authorList>
            <consortium name="Caenorhabditis brenneri Sequencing and Analysis Consortium"/>
            <person name="Wilson R.K."/>
        </authorList>
    </citation>
    <scope>NUCLEOTIDE SEQUENCE [LARGE SCALE GENOMIC DNA]</scope>
    <source>
        <strain evidence="4">PB2801</strain>
    </source>
</reference>
<feature type="compositionally biased region" description="Low complexity" evidence="1">
    <location>
        <begin position="267"/>
        <end position="278"/>
    </location>
</feature>
<dbReference type="Proteomes" id="UP000008068">
    <property type="component" value="Unassembled WGS sequence"/>
</dbReference>
<dbReference type="AlphaFoldDB" id="G0PIJ5"/>
<feature type="signal peptide" evidence="2">
    <location>
        <begin position="1"/>
        <end position="15"/>
    </location>
</feature>
<dbReference type="OrthoDB" id="5824638at2759"/>
<dbReference type="EMBL" id="GL380575">
    <property type="protein sequence ID" value="EGT57743.1"/>
    <property type="molecule type" value="Genomic_DNA"/>
</dbReference>
<accession>G0PIJ5</accession>
<dbReference type="InterPro" id="IPR005071">
    <property type="entry name" value="Glycoprotein"/>
</dbReference>
<dbReference type="Pfam" id="PF03409">
    <property type="entry name" value="Glycoprotein"/>
    <property type="match status" value="2"/>
</dbReference>
<keyword evidence="4" id="KW-1185">Reference proteome</keyword>
<evidence type="ECO:0000313" key="4">
    <source>
        <dbReference type="Proteomes" id="UP000008068"/>
    </source>
</evidence>